<sequence length="111" mass="12363">MRFLRLDTSFSKLSIISSASCICFLENSKARSARKRNVLQSKHMQIPLHPLVCLLSIPFFGDSFLGERPRFSKQGEPLCRTGLTLLDIGSMCTTETELEVSSTVKGVPVEQ</sequence>
<organism evidence="1 2">
    <name type="scientific">Oryza sativa subsp. japonica</name>
    <name type="common">Rice</name>
    <dbReference type="NCBI Taxonomy" id="39947"/>
    <lineage>
        <taxon>Eukaryota</taxon>
        <taxon>Viridiplantae</taxon>
        <taxon>Streptophyta</taxon>
        <taxon>Embryophyta</taxon>
        <taxon>Tracheophyta</taxon>
        <taxon>Spermatophyta</taxon>
        <taxon>Magnoliopsida</taxon>
        <taxon>Liliopsida</taxon>
        <taxon>Poales</taxon>
        <taxon>Poaceae</taxon>
        <taxon>BOP clade</taxon>
        <taxon>Oryzoideae</taxon>
        <taxon>Oryzeae</taxon>
        <taxon>Oryzinae</taxon>
        <taxon>Oryza</taxon>
        <taxon>Oryza sativa</taxon>
    </lineage>
</organism>
<reference evidence="1 2" key="3">
    <citation type="journal article" date="2013" name="Rice">
        <title>Improvement of the Oryza sativa Nipponbare reference genome using next generation sequence and optical map data.</title>
        <authorList>
            <person name="Kawahara Y."/>
            <person name="de la Bastide M."/>
            <person name="Hamilton J.P."/>
            <person name="Kanamori H."/>
            <person name="McCombie W.R."/>
            <person name="Ouyang S."/>
            <person name="Schwartz D.C."/>
            <person name="Tanaka T."/>
            <person name="Wu J."/>
            <person name="Zhou S."/>
            <person name="Childs K.L."/>
            <person name="Davidson R.M."/>
            <person name="Lin H."/>
            <person name="Quesada-Ocampo L."/>
            <person name="Vaillancourt B."/>
            <person name="Sakai H."/>
            <person name="Lee S.S."/>
            <person name="Kim J."/>
            <person name="Numa H."/>
            <person name="Itoh T."/>
            <person name="Buell C.R."/>
            <person name="Matsumoto T."/>
        </authorList>
    </citation>
    <scope>NUCLEOTIDE SEQUENCE [LARGE SCALE GENOMIC DNA]</scope>
    <source>
        <strain evidence="2">cv. Nipponbare</strain>
    </source>
</reference>
<proteinExistence type="predicted"/>
<reference evidence="2" key="1">
    <citation type="journal article" date="2005" name="Nature">
        <title>The map-based sequence of the rice genome.</title>
        <authorList>
            <consortium name="International rice genome sequencing project (IRGSP)"/>
            <person name="Matsumoto T."/>
            <person name="Wu J."/>
            <person name="Kanamori H."/>
            <person name="Katayose Y."/>
            <person name="Fujisawa M."/>
            <person name="Namiki N."/>
            <person name="Mizuno H."/>
            <person name="Yamamoto K."/>
            <person name="Antonio B.A."/>
            <person name="Baba T."/>
            <person name="Sakata K."/>
            <person name="Nagamura Y."/>
            <person name="Aoki H."/>
            <person name="Arikawa K."/>
            <person name="Arita K."/>
            <person name="Bito T."/>
            <person name="Chiden Y."/>
            <person name="Fujitsuka N."/>
            <person name="Fukunaka R."/>
            <person name="Hamada M."/>
            <person name="Harada C."/>
            <person name="Hayashi A."/>
            <person name="Hijishita S."/>
            <person name="Honda M."/>
            <person name="Hosokawa S."/>
            <person name="Ichikawa Y."/>
            <person name="Idonuma A."/>
            <person name="Iijima M."/>
            <person name="Ikeda M."/>
            <person name="Ikeno M."/>
            <person name="Ito K."/>
            <person name="Ito S."/>
            <person name="Ito T."/>
            <person name="Ito Y."/>
            <person name="Ito Y."/>
            <person name="Iwabuchi A."/>
            <person name="Kamiya K."/>
            <person name="Karasawa W."/>
            <person name="Kurita K."/>
            <person name="Katagiri S."/>
            <person name="Kikuta A."/>
            <person name="Kobayashi H."/>
            <person name="Kobayashi N."/>
            <person name="Machita K."/>
            <person name="Maehara T."/>
            <person name="Masukawa M."/>
            <person name="Mizubayashi T."/>
            <person name="Mukai Y."/>
            <person name="Nagasaki H."/>
            <person name="Nagata Y."/>
            <person name="Naito S."/>
            <person name="Nakashima M."/>
            <person name="Nakama Y."/>
            <person name="Nakamichi Y."/>
            <person name="Nakamura M."/>
            <person name="Meguro A."/>
            <person name="Negishi M."/>
            <person name="Ohta I."/>
            <person name="Ohta T."/>
            <person name="Okamoto M."/>
            <person name="Ono N."/>
            <person name="Saji S."/>
            <person name="Sakaguchi M."/>
            <person name="Sakai K."/>
            <person name="Shibata M."/>
            <person name="Shimokawa T."/>
            <person name="Song J."/>
            <person name="Takazaki Y."/>
            <person name="Terasawa K."/>
            <person name="Tsugane M."/>
            <person name="Tsuji K."/>
            <person name="Ueda S."/>
            <person name="Waki K."/>
            <person name="Yamagata H."/>
            <person name="Yamamoto M."/>
            <person name="Yamamoto S."/>
            <person name="Yamane H."/>
            <person name="Yoshiki S."/>
            <person name="Yoshihara R."/>
            <person name="Yukawa K."/>
            <person name="Zhong H."/>
            <person name="Yano M."/>
            <person name="Yuan Q."/>
            <person name="Ouyang S."/>
            <person name="Liu J."/>
            <person name="Jones K.M."/>
            <person name="Gansberger K."/>
            <person name="Moffat K."/>
            <person name="Hill J."/>
            <person name="Bera J."/>
            <person name="Fadrosh D."/>
            <person name="Jin S."/>
            <person name="Johri S."/>
            <person name="Kim M."/>
            <person name="Overton L."/>
            <person name="Reardon M."/>
            <person name="Tsitrin T."/>
            <person name="Vuong H."/>
            <person name="Weaver B."/>
            <person name="Ciecko A."/>
            <person name="Tallon L."/>
            <person name="Jackson J."/>
            <person name="Pai G."/>
            <person name="Aken S.V."/>
            <person name="Utterback T."/>
            <person name="Reidmuller S."/>
            <person name="Feldblyum T."/>
            <person name="Hsiao J."/>
            <person name="Zismann V."/>
            <person name="Iobst S."/>
            <person name="de Vazeille A.R."/>
            <person name="Buell C.R."/>
            <person name="Ying K."/>
            <person name="Li Y."/>
            <person name="Lu T."/>
            <person name="Huang Y."/>
            <person name="Zhao Q."/>
            <person name="Feng Q."/>
            <person name="Zhang L."/>
            <person name="Zhu J."/>
            <person name="Weng Q."/>
            <person name="Mu J."/>
            <person name="Lu Y."/>
            <person name="Fan D."/>
            <person name="Liu Y."/>
            <person name="Guan J."/>
            <person name="Zhang Y."/>
            <person name="Yu S."/>
            <person name="Liu X."/>
            <person name="Zhang Y."/>
            <person name="Hong G."/>
            <person name="Han B."/>
            <person name="Choisne N."/>
            <person name="Demange N."/>
            <person name="Orjeda G."/>
            <person name="Samain S."/>
            <person name="Cattolico L."/>
            <person name="Pelletier E."/>
            <person name="Couloux A."/>
            <person name="Segurens B."/>
            <person name="Wincker P."/>
            <person name="D'Hont A."/>
            <person name="Scarpelli C."/>
            <person name="Weissenbach J."/>
            <person name="Salanoubat M."/>
            <person name="Quetier F."/>
            <person name="Yu Y."/>
            <person name="Kim H.R."/>
            <person name="Rambo T."/>
            <person name="Currie J."/>
            <person name="Collura K."/>
            <person name="Luo M."/>
            <person name="Yang T."/>
            <person name="Ammiraju J.S.S."/>
            <person name="Engler F."/>
            <person name="Soderlund C."/>
            <person name="Wing R.A."/>
            <person name="Palmer L.E."/>
            <person name="de la Bastide M."/>
            <person name="Spiegel L."/>
            <person name="Nascimento L."/>
            <person name="Zutavern T."/>
            <person name="O'Shaughnessy A."/>
            <person name="Dike S."/>
            <person name="Dedhia N."/>
            <person name="Preston R."/>
            <person name="Balija V."/>
            <person name="McCombie W.R."/>
            <person name="Chow T."/>
            <person name="Chen H."/>
            <person name="Chung M."/>
            <person name="Chen C."/>
            <person name="Shaw J."/>
            <person name="Wu H."/>
            <person name="Hsiao K."/>
            <person name="Chao Y."/>
            <person name="Chu M."/>
            <person name="Cheng C."/>
            <person name="Hour A."/>
            <person name="Lee P."/>
            <person name="Lin S."/>
            <person name="Lin Y."/>
            <person name="Liou J."/>
            <person name="Liu S."/>
            <person name="Hsing Y."/>
            <person name="Raghuvanshi S."/>
            <person name="Mohanty A."/>
            <person name="Bharti A.K."/>
            <person name="Gaur A."/>
            <person name="Gupta V."/>
            <person name="Kumar D."/>
            <person name="Ravi V."/>
            <person name="Vij S."/>
            <person name="Kapur A."/>
            <person name="Khurana P."/>
            <person name="Khurana P."/>
            <person name="Khurana J.P."/>
            <person name="Tyagi A.K."/>
            <person name="Gaikwad K."/>
            <person name="Singh A."/>
            <person name="Dalal V."/>
            <person name="Srivastava S."/>
            <person name="Dixit A."/>
            <person name="Pal A.K."/>
            <person name="Ghazi I.A."/>
            <person name="Yadav M."/>
            <person name="Pandit A."/>
            <person name="Bhargava A."/>
            <person name="Sureshbabu K."/>
            <person name="Batra K."/>
            <person name="Sharma T.R."/>
            <person name="Mohapatra T."/>
            <person name="Singh N.K."/>
            <person name="Messing J."/>
            <person name="Nelson A.B."/>
            <person name="Fuks G."/>
            <person name="Kavchok S."/>
            <person name="Keizer G."/>
            <person name="Linton E."/>
            <person name="Llaca V."/>
            <person name="Song R."/>
            <person name="Tanyolac B."/>
            <person name="Young S."/>
            <person name="Ho-Il K."/>
            <person name="Hahn J.H."/>
            <person name="Sangsakoo G."/>
            <person name="Vanavichit A."/>
            <person name="de Mattos Luiz.A.T."/>
            <person name="Zimmer P.D."/>
            <person name="Malone G."/>
            <person name="Dellagostin O."/>
            <person name="de Oliveira A.C."/>
            <person name="Bevan M."/>
            <person name="Bancroft I."/>
            <person name="Minx P."/>
            <person name="Cordum H."/>
            <person name="Wilson R."/>
            <person name="Cheng Z."/>
            <person name="Jin W."/>
            <person name="Jiang J."/>
            <person name="Leong S.A."/>
            <person name="Iwama H."/>
            <person name="Gojobori T."/>
            <person name="Itoh T."/>
            <person name="Niimura Y."/>
            <person name="Fujii Y."/>
            <person name="Habara T."/>
            <person name="Sakai H."/>
            <person name="Sato Y."/>
            <person name="Wilson G."/>
            <person name="Kumar K."/>
            <person name="McCouch S."/>
            <person name="Juretic N."/>
            <person name="Hoen D."/>
            <person name="Wright S."/>
            <person name="Bruskiewich R."/>
            <person name="Bureau T."/>
            <person name="Miyao A."/>
            <person name="Hirochika H."/>
            <person name="Nishikawa T."/>
            <person name="Kadowaki K."/>
            <person name="Sugiura M."/>
            <person name="Burr B."/>
            <person name="Sasaki T."/>
        </authorList>
    </citation>
    <scope>NUCLEOTIDE SEQUENCE [LARGE SCALE GENOMIC DNA]</scope>
    <source>
        <strain evidence="2">cv. Nipponbare</strain>
    </source>
</reference>
<accession>A0A0P0UX22</accession>
<keyword evidence="2" id="KW-1185">Reference proteome</keyword>
<evidence type="ECO:0000313" key="2">
    <source>
        <dbReference type="Proteomes" id="UP000059680"/>
    </source>
</evidence>
<reference evidence="1 2" key="2">
    <citation type="journal article" date="2013" name="Plant Cell Physiol.">
        <title>Rice Annotation Project Database (RAP-DB): an integrative and interactive database for rice genomics.</title>
        <authorList>
            <person name="Sakai H."/>
            <person name="Lee S.S."/>
            <person name="Tanaka T."/>
            <person name="Numa H."/>
            <person name="Kim J."/>
            <person name="Kawahara Y."/>
            <person name="Wakimoto H."/>
            <person name="Yang C.C."/>
            <person name="Iwamoto M."/>
            <person name="Abe T."/>
            <person name="Yamada Y."/>
            <person name="Muto A."/>
            <person name="Inokuchi H."/>
            <person name="Ikemura T."/>
            <person name="Matsumoto T."/>
            <person name="Sasaki T."/>
            <person name="Itoh T."/>
        </authorList>
    </citation>
    <scope>NUCLEOTIDE SEQUENCE [LARGE SCALE GENOMIC DNA]</scope>
    <source>
        <strain evidence="2">cv. Nipponbare</strain>
    </source>
</reference>
<dbReference type="PaxDb" id="39947-A0A0P0UX22"/>
<dbReference type="Gramene" id="Os01t0101850-00">
    <property type="protein sequence ID" value="Os01t0101850-00"/>
    <property type="gene ID" value="Os01g0101850"/>
</dbReference>
<evidence type="ECO:0000313" key="1">
    <source>
        <dbReference type="EMBL" id="BAS69928.1"/>
    </source>
</evidence>
<protein>
    <submittedName>
        <fullName evidence="1">Os01g0101850 protein</fullName>
    </submittedName>
</protein>
<dbReference type="EMBL" id="AP014957">
    <property type="protein sequence ID" value="BAS69928.1"/>
    <property type="molecule type" value="Genomic_DNA"/>
</dbReference>
<name>A0A0P0UX22_ORYSJ</name>
<dbReference type="Proteomes" id="UP000059680">
    <property type="component" value="Chromosome 1"/>
</dbReference>
<gene>
    <name evidence="1" type="ordered locus">Os01g0101850</name>
    <name evidence="1" type="ORF">OSNPB_010101850</name>
</gene>
<dbReference type="InParanoid" id="A0A0P0UX22"/>
<dbReference type="AlphaFoldDB" id="A0A0P0UX22"/>